<dbReference type="Gene3D" id="2.130.10.10">
    <property type="entry name" value="YVTN repeat-like/Quinoprotein amine dehydrogenase"/>
    <property type="match status" value="2"/>
</dbReference>
<dbReference type="InterPro" id="IPR050630">
    <property type="entry name" value="WD_repeat_EMAP"/>
</dbReference>
<dbReference type="PANTHER" id="PTHR13720:SF33">
    <property type="entry name" value="HELP DOMAIN-CONTAINING PROTEIN"/>
    <property type="match status" value="1"/>
</dbReference>
<dbReference type="InterPro" id="IPR036322">
    <property type="entry name" value="WD40_repeat_dom_sf"/>
</dbReference>
<feature type="region of interest" description="Disordered" evidence="3">
    <location>
        <begin position="15"/>
        <end position="85"/>
    </location>
</feature>
<keyword evidence="6" id="KW-1185">Reference proteome</keyword>
<comment type="caution">
    <text evidence="5">The sequence shown here is derived from an EMBL/GenBank/DDBJ whole genome shotgun (WGS) entry which is preliminary data.</text>
</comment>
<dbReference type="SMART" id="SM00320">
    <property type="entry name" value="WD40"/>
    <property type="match status" value="6"/>
</dbReference>
<evidence type="ECO:0000259" key="4">
    <source>
        <dbReference type="Pfam" id="PF23414"/>
    </source>
</evidence>
<feature type="domain" description="EML-like second beta-propeller" evidence="4">
    <location>
        <begin position="966"/>
        <end position="1174"/>
    </location>
</feature>
<dbReference type="InterPro" id="IPR055442">
    <property type="entry name" value="Beta-prop_EML-like_2nd"/>
</dbReference>
<feature type="region of interest" description="Disordered" evidence="3">
    <location>
        <begin position="1279"/>
        <end position="1305"/>
    </location>
</feature>
<dbReference type="EMBL" id="BRYB01002840">
    <property type="protein sequence ID" value="GMI26220.1"/>
    <property type="molecule type" value="Genomic_DNA"/>
</dbReference>
<feature type="region of interest" description="Disordered" evidence="3">
    <location>
        <begin position="853"/>
        <end position="954"/>
    </location>
</feature>
<evidence type="ECO:0000256" key="3">
    <source>
        <dbReference type="SAM" id="MobiDB-lite"/>
    </source>
</evidence>
<feature type="compositionally biased region" description="Polar residues" evidence="3">
    <location>
        <begin position="855"/>
        <end position="866"/>
    </location>
</feature>
<keyword evidence="2" id="KW-0677">Repeat</keyword>
<feature type="compositionally biased region" description="Low complexity" evidence="3">
    <location>
        <begin position="26"/>
        <end position="56"/>
    </location>
</feature>
<evidence type="ECO:0000313" key="6">
    <source>
        <dbReference type="Proteomes" id="UP001165060"/>
    </source>
</evidence>
<reference evidence="5 6" key="1">
    <citation type="journal article" date="2023" name="Commun. Biol.">
        <title>Genome analysis of Parmales, the sister group of diatoms, reveals the evolutionary specialization of diatoms from phago-mixotrophs to photoautotrophs.</title>
        <authorList>
            <person name="Ban H."/>
            <person name="Sato S."/>
            <person name="Yoshikawa S."/>
            <person name="Yamada K."/>
            <person name="Nakamura Y."/>
            <person name="Ichinomiya M."/>
            <person name="Sato N."/>
            <person name="Blanc-Mathieu R."/>
            <person name="Endo H."/>
            <person name="Kuwata A."/>
            <person name="Ogata H."/>
        </authorList>
    </citation>
    <scope>NUCLEOTIDE SEQUENCE [LARGE SCALE GENOMIC DNA]</scope>
</reference>
<feature type="region of interest" description="Disordered" evidence="3">
    <location>
        <begin position="694"/>
        <end position="716"/>
    </location>
</feature>
<evidence type="ECO:0000256" key="2">
    <source>
        <dbReference type="ARBA" id="ARBA00022737"/>
    </source>
</evidence>
<proteinExistence type="predicted"/>
<dbReference type="SUPFAM" id="SSF50978">
    <property type="entry name" value="WD40 repeat-like"/>
    <property type="match status" value="2"/>
</dbReference>
<accession>A0ABQ6MH23</accession>
<dbReference type="Pfam" id="PF23414">
    <property type="entry name" value="Beta-prop_EML_2"/>
    <property type="match status" value="1"/>
</dbReference>
<gene>
    <name evidence="5" type="ORF">TeGR_g10230</name>
</gene>
<name>A0ABQ6MH23_9STRA</name>
<dbReference type="InterPro" id="IPR015943">
    <property type="entry name" value="WD40/YVTN_repeat-like_dom_sf"/>
</dbReference>
<protein>
    <recommendedName>
        <fullName evidence="4">EML-like second beta-propeller domain-containing protein</fullName>
    </recommendedName>
</protein>
<dbReference type="Proteomes" id="UP001165060">
    <property type="component" value="Unassembled WGS sequence"/>
</dbReference>
<dbReference type="PANTHER" id="PTHR13720">
    <property type="entry name" value="WD-40 REPEAT PROTEIN"/>
    <property type="match status" value="1"/>
</dbReference>
<organism evidence="5 6">
    <name type="scientific">Tetraparma gracilis</name>
    <dbReference type="NCBI Taxonomy" id="2962635"/>
    <lineage>
        <taxon>Eukaryota</taxon>
        <taxon>Sar</taxon>
        <taxon>Stramenopiles</taxon>
        <taxon>Ochrophyta</taxon>
        <taxon>Bolidophyceae</taxon>
        <taxon>Parmales</taxon>
        <taxon>Triparmaceae</taxon>
        <taxon>Tetraparma</taxon>
    </lineage>
</organism>
<evidence type="ECO:0000256" key="1">
    <source>
        <dbReference type="ARBA" id="ARBA00022574"/>
    </source>
</evidence>
<sequence length="1364" mass="144229">MLSHVLSRERRRHLALSQLHERKQQSRAAASRSSRGGRGAAVAASSPVGLASSPVGLGRPATHSPAARISMVPPPPGSPHISRLSPGSLRAVPLNRAASGSTYLDRIGLLVERLRLRLAQHAGEALRGGGGRGRLGSGRRELEEAAMWTKLLGCLARFSHEAGEYDGQLKRQEAYLSQKSQRSALSASEKKTLSSHRAGKLQGWRVALGYATAPPRLGTLTVSPEGLRAGLSLIVPSLSLLLSAEDAMILHGLTRGNAVLFAHLALLGESIEVPSEVSPGQVKTYRCWGGGRAEVGLVRCRSAGFEAQLAPADVPEKVAYEYCKSIVAPPADFKVQEVKRSFRAPRASLALKTVCGFRGDFISRNLYAYDDPATAPPTPTVVYAVAALVVVQSLGAGGGSQAHFRAHDDDVTCLALEAGGNARRAASGQMGRMAKGGKDGGGENGACALVWSVGSRKLLYRCGRGFFERQVQAVSFGGEKPSGGGARFLLAVGGDNNQTLGVFDLRAAAAERQGSEAGDGALVDAPLLCQAGMDKLPGALPTVFGLAWRSAGGEVAFASLSQGKSLKWWEADKAEATGELKLTQRKKGGGVRDLGELTCMCWSGQDCEFLVTGNDQMCSVAVWPGAGGEKPLAIVLLDAAWGGIWSVAAFPGATGASMEVLCGCGDASVRRVWLESSGGKWKAAKVHEQHLPDTVVDPAPAPALGRGENPAAKPSKLEKNWAKVRHVAVAADGMVLCGKEGGTMFHLHDLAAKAPKNPAITPVAGGHAEHVSAVAKFPKWGDKKNDRSTIAFATCGLDSLVCLFKETDGASQTPLPVLRMRVGHEAKGIAFSHDGSLMAVGCELGYVKIFGMSPQKPTGPSRSASRLSGKAGAESRSPSLAGSRPASRGAASPASRVSPVGRVSPAGRVSPVAVGRVSPGTVAGRVSPVALSSPGSGSPGGLQRPKAMRTTSSQALGVTTPTFLREHKTLEEDVDCVKFSPTGEFLAAGSHDNHIDIFAMLKRGFPPVRRLRGHTSYITSVGWSMDGQCLQSTCGAGELLFFHADSAGGGKQITSVAQAQTIMVEGGRRGMDLHDWKCWDEWESTLGFPVMGIWPDYSDNTDINQVSVSKKSKVVATADDFGGVNLLNFPCLVEDAPFARYGGHSSHVSGVQFLGEDRRVVSVGSNDRACMVWNFDGGRGGGGEEEDVGVDDGRSNIPPSQQALVDNFKQMSELERLERERLRLLDPFAYLRSGGPEVEGPLKGEMEVLSYFMGELLGGGGGVNDLVRKSIDMEAAIKGRGAEDEEDKKGRERRRAEREKKKLEDMKYGAGECVAEEYDVSDEQLKGCGLWEVEEAARKEKRKMVKKKMAAMQKKGGKGAAKNK</sequence>
<evidence type="ECO:0000313" key="5">
    <source>
        <dbReference type="EMBL" id="GMI26220.1"/>
    </source>
</evidence>
<keyword evidence="1" id="KW-0853">WD repeat</keyword>
<dbReference type="InterPro" id="IPR001680">
    <property type="entry name" value="WD40_rpt"/>
</dbReference>
<feature type="compositionally biased region" description="Low complexity" evidence="3">
    <location>
        <begin position="881"/>
        <end position="901"/>
    </location>
</feature>